<dbReference type="RefSeq" id="WP_141654327.1">
    <property type="nucleotide sequence ID" value="NZ_CZQA01000009.1"/>
</dbReference>
<evidence type="ECO:0000313" key="1">
    <source>
        <dbReference type="EMBL" id="CUS36365.1"/>
    </source>
</evidence>
<evidence type="ECO:0000313" key="2">
    <source>
        <dbReference type="Proteomes" id="UP000199032"/>
    </source>
</evidence>
<proteinExistence type="predicted"/>
<name>A0A0S4LI83_9BACT</name>
<reference evidence="1 2" key="1">
    <citation type="submission" date="2015-10" db="EMBL/GenBank/DDBJ databases">
        <authorList>
            <person name="Gilbert D.G."/>
        </authorList>
    </citation>
    <scope>NUCLEOTIDE SEQUENCE [LARGE SCALE GENOMIC DNA]</scope>
    <source>
        <strain evidence="1">COMA1</strain>
    </source>
</reference>
<organism evidence="1 2">
    <name type="scientific">Candidatus Nitrospira nitrosa</name>
    <dbReference type="NCBI Taxonomy" id="1742972"/>
    <lineage>
        <taxon>Bacteria</taxon>
        <taxon>Pseudomonadati</taxon>
        <taxon>Nitrospirota</taxon>
        <taxon>Nitrospiria</taxon>
        <taxon>Nitrospirales</taxon>
        <taxon>Nitrospiraceae</taxon>
        <taxon>Nitrospira</taxon>
    </lineage>
</organism>
<dbReference type="EMBL" id="CZQA01000009">
    <property type="protein sequence ID" value="CUS36365.1"/>
    <property type="molecule type" value="Genomic_DNA"/>
</dbReference>
<dbReference type="OrthoDB" id="6053416at2"/>
<keyword evidence="2" id="KW-1185">Reference proteome</keyword>
<gene>
    <name evidence="1" type="ORF">COMA1_30014</name>
</gene>
<accession>A0A0S4LI83</accession>
<dbReference type="AlphaFoldDB" id="A0A0S4LI83"/>
<dbReference type="Proteomes" id="UP000199032">
    <property type="component" value="Unassembled WGS sequence"/>
</dbReference>
<protein>
    <submittedName>
        <fullName evidence="1">Uncharacterized protein</fullName>
    </submittedName>
</protein>
<sequence length="125" mass="14799">MKERKASSRSIPKRASRHQFAKLLNFPIQWLAWGMYSQKLYQTQRKDYEPGSEAASEHYRYGAFRWWLEKSLSDSQLAKYVVLTFLDSDQVMASAARKDLLRKYKRRKVCLKSMLSLKTSQELNL</sequence>